<feature type="signal peptide" evidence="1">
    <location>
        <begin position="1"/>
        <end position="17"/>
    </location>
</feature>
<dbReference type="GeneID" id="85360308"/>
<evidence type="ECO:0000313" key="2">
    <source>
        <dbReference type="EMBL" id="KAK0464245.1"/>
    </source>
</evidence>
<name>A0AA39NEM7_ARMTA</name>
<keyword evidence="3" id="KW-1185">Reference proteome</keyword>
<reference evidence="2" key="1">
    <citation type="submission" date="2023-06" db="EMBL/GenBank/DDBJ databases">
        <authorList>
            <consortium name="Lawrence Berkeley National Laboratory"/>
            <person name="Ahrendt S."/>
            <person name="Sahu N."/>
            <person name="Indic B."/>
            <person name="Wong-Bajracharya J."/>
            <person name="Merenyi Z."/>
            <person name="Ke H.-M."/>
            <person name="Monk M."/>
            <person name="Kocsube S."/>
            <person name="Drula E."/>
            <person name="Lipzen A."/>
            <person name="Balint B."/>
            <person name="Henrissat B."/>
            <person name="Andreopoulos B."/>
            <person name="Martin F.M."/>
            <person name="Harder C.B."/>
            <person name="Rigling D."/>
            <person name="Ford K.L."/>
            <person name="Foster G.D."/>
            <person name="Pangilinan J."/>
            <person name="Papanicolaou A."/>
            <person name="Barry K."/>
            <person name="LaButti K."/>
            <person name="Viragh M."/>
            <person name="Koriabine M."/>
            <person name="Yan M."/>
            <person name="Riley R."/>
            <person name="Champramary S."/>
            <person name="Plett K.L."/>
            <person name="Tsai I.J."/>
            <person name="Slot J."/>
            <person name="Sipos G."/>
            <person name="Plett J."/>
            <person name="Nagy L.G."/>
            <person name="Grigoriev I.V."/>
        </authorList>
    </citation>
    <scope>NUCLEOTIDE SEQUENCE</scope>
    <source>
        <strain evidence="2">CCBAS 213</strain>
    </source>
</reference>
<dbReference type="Proteomes" id="UP001175211">
    <property type="component" value="Unassembled WGS sequence"/>
</dbReference>
<evidence type="ECO:0000256" key="1">
    <source>
        <dbReference type="SAM" id="SignalP"/>
    </source>
</evidence>
<dbReference type="EMBL" id="JAUEPS010000006">
    <property type="protein sequence ID" value="KAK0464245.1"/>
    <property type="molecule type" value="Genomic_DNA"/>
</dbReference>
<dbReference type="RefSeq" id="XP_060335366.1">
    <property type="nucleotide sequence ID" value="XM_060476760.1"/>
</dbReference>
<evidence type="ECO:0008006" key="4">
    <source>
        <dbReference type="Google" id="ProtNLM"/>
    </source>
</evidence>
<proteinExistence type="predicted"/>
<keyword evidence="1" id="KW-0732">Signal</keyword>
<comment type="caution">
    <text evidence="2">The sequence shown here is derived from an EMBL/GenBank/DDBJ whole genome shotgun (WGS) entry which is preliminary data.</text>
</comment>
<protein>
    <recommendedName>
        <fullName evidence="4">F-box domain-containing protein</fullName>
    </recommendedName>
</protein>
<gene>
    <name evidence="2" type="ORF">EV420DRAFT_1637809</name>
</gene>
<feature type="chain" id="PRO_5041398155" description="F-box domain-containing protein" evidence="1">
    <location>
        <begin position="18"/>
        <end position="509"/>
    </location>
</feature>
<sequence length="509" mass="58191">MAAPVELVSLILTELWACPIYTEKRIDLFTTCNLVSRLWSAIMKEVTSTHLWIPFSYSKGHLYTVKPMHTISNAMLCRTITIWVEYMVMPQILYDTKCEPSIATNRAIESTLRRIFRGPNPPRDVTHIYVDFLDDPQVHIPHFWIPPQITHLTIIYHYRRWVAFNFRLDYPRPCACERLAIGKRVRHLTVMGATSVIVERLIAPLEEWKCLISLTTNINEADISAASWISVVCKKYDFPFLDVRRDDYARRAMFGESWWLHRPYCCLSSHFFLKQVIPVGSVGYINPLTRKFVVLFNAIDPASSTDQRIQSIPSLLESGVTKLIVDPNYSSFPDWDCEPIASSDNGVYSEAWDDVLFCLGLFSPTDGSVPVTCGTLESLCLAVGRGFSRELVGTHFDSWFLEHEQTILDVFGEDHPYIRRHLDLVTTAIDSAQYAWFARLYSKSGSHISQQRLYFRVNPQASLTPGNPWGNFVEKDADSLDNLISWSHISTVGQSPMTVQICCHSTKTD</sequence>
<evidence type="ECO:0000313" key="3">
    <source>
        <dbReference type="Proteomes" id="UP001175211"/>
    </source>
</evidence>
<dbReference type="AlphaFoldDB" id="A0AA39NEM7"/>
<organism evidence="2 3">
    <name type="scientific">Armillaria tabescens</name>
    <name type="common">Ringless honey mushroom</name>
    <name type="synonym">Agaricus tabescens</name>
    <dbReference type="NCBI Taxonomy" id="1929756"/>
    <lineage>
        <taxon>Eukaryota</taxon>
        <taxon>Fungi</taxon>
        <taxon>Dikarya</taxon>
        <taxon>Basidiomycota</taxon>
        <taxon>Agaricomycotina</taxon>
        <taxon>Agaricomycetes</taxon>
        <taxon>Agaricomycetidae</taxon>
        <taxon>Agaricales</taxon>
        <taxon>Marasmiineae</taxon>
        <taxon>Physalacriaceae</taxon>
        <taxon>Desarmillaria</taxon>
    </lineage>
</organism>
<accession>A0AA39NEM7</accession>